<sequence>MVQQGYSMVSEQSIATFAELSEFVKSYKLRRLGNILTSLKEELHFHPTNQIEIARLLSDAWFTVAAIRKHLQDGLKNPVLLDELVGKTWRKTELERVSGLNLVELGYERQLLTSGFIVETSMLIDLNQGTLFAEKQITPQKMNISSKASYFQVLEADSAYLYPGQEPRRIKLESFRQRTLTHTDLDRLVPYAVSSFQPLLTQLQEQASSLFPQEEICALIHPKLLVQAGNVVYAIDQQHRMLRVAEKSRGGLKRLVKEFADGLLFGKLLLTDQPVLSVLSFIPLDSPTHARYLYTWPMMKW</sequence>
<reference evidence="2" key="1">
    <citation type="journal article" date="2019" name="Int. J. Syst. Evol. Microbiol.">
        <title>The Global Catalogue of Microorganisms (GCM) 10K type strain sequencing project: providing services to taxonomists for standard genome sequencing and annotation.</title>
        <authorList>
            <consortium name="The Broad Institute Genomics Platform"/>
            <consortium name="The Broad Institute Genome Sequencing Center for Infectious Disease"/>
            <person name="Wu L."/>
            <person name="Ma J."/>
        </authorList>
    </citation>
    <scope>NUCLEOTIDE SEQUENCE [LARGE SCALE GENOMIC DNA]</scope>
    <source>
        <strain evidence="2">CGMCC 1.12942</strain>
    </source>
</reference>
<dbReference type="RefSeq" id="WP_379866475.1">
    <property type="nucleotide sequence ID" value="NZ_JBHTBW010000052.1"/>
</dbReference>
<evidence type="ECO:0000313" key="2">
    <source>
        <dbReference type="Proteomes" id="UP001596500"/>
    </source>
</evidence>
<comment type="caution">
    <text evidence="1">The sequence shown here is derived from an EMBL/GenBank/DDBJ whole genome shotgun (WGS) entry which is preliminary data.</text>
</comment>
<evidence type="ECO:0000313" key="1">
    <source>
        <dbReference type="EMBL" id="MFC7442541.1"/>
    </source>
</evidence>
<keyword evidence="2" id="KW-1185">Reference proteome</keyword>
<protein>
    <submittedName>
        <fullName evidence="1">Uncharacterized protein</fullName>
    </submittedName>
</protein>
<dbReference type="EMBL" id="JBHTBW010000052">
    <property type="protein sequence ID" value="MFC7442541.1"/>
    <property type="molecule type" value="Genomic_DNA"/>
</dbReference>
<proteinExistence type="predicted"/>
<name>A0ABW2RND5_9BACL</name>
<dbReference type="Proteomes" id="UP001596500">
    <property type="component" value="Unassembled WGS sequence"/>
</dbReference>
<accession>A0ABW2RND5</accession>
<organism evidence="1 2">
    <name type="scientific">Laceyella putida</name>
    <dbReference type="NCBI Taxonomy" id="110101"/>
    <lineage>
        <taxon>Bacteria</taxon>
        <taxon>Bacillati</taxon>
        <taxon>Bacillota</taxon>
        <taxon>Bacilli</taxon>
        <taxon>Bacillales</taxon>
        <taxon>Thermoactinomycetaceae</taxon>
        <taxon>Laceyella</taxon>
    </lineage>
</organism>
<gene>
    <name evidence="1" type="ORF">ACFQNG_15760</name>
</gene>